<dbReference type="AlphaFoldDB" id="A0A915K1M8"/>
<sequence>MQMMLAEPMLSESDLQIGKQSLARVGIGLSKYLIYLRKQHWLETSGPYLRFLQEKAKAYEKYLPPGYTIPE</sequence>
<accession>A0A915K1M8</accession>
<evidence type="ECO:0000313" key="1">
    <source>
        <dbReference type="Proteomes" id="UP000887565"/>
    </source>
</evidence>
<organism evidence="1 2">
    <name type="scientific">Romanomermis culicivorax</name>
    <name type="common">Nematode worm</name>
    <dbReference type="NCBI Taxonomy" id="13658"/>
    <lineage>
        <taxon>Eukaryota</taxon>
        <taxon>Metazoa</taxon>
        <taxon>Ecdysozoa</taxon>
        <taxon>Nematoda</taxon>
        <taxon>Enoplea</taxon>
        <taxon>Dorylaimia</taxon>
        <taxon>Mermithida</taxon>
        <taxon>Mermithoidea</taxon>
        <taxon>Mermithidae</taxon>
        <taxon>Romanomermis</taxon>
    </lineage>
</organism>
<evidence type="ECO:0000313" key="2">
    <source>
        <dbReference type="WBParaSite" id="nRc.2.0.1.t31733-RA"/>
    </source>
</evidence>
<dbReference type="Proteomes" id="UP000887565">
    <property type="component" value="Unplaced"/>
</dbReference>
<proteinExistence type="predicted"/>
<dbReference type="WBParaSite" id="nRc.2.0.1.t31733-RA">
    <property type="protein sequence ID" value="nRc.2.0.1.t31733-RA"/>
    <property type="gene ID" value="nRc.2.0.1.g31733"/>
</dbReference>
<protein>
    <submittedName>
        <fullName evidence="2">Uncharacterized protein</fullName>
    </submittedName>
</protein>
<name>A0A915K1M8_ROMCU</name>
<reference evidence="2" key="1">
    <citation type="submission" date="2022-11" db="UniProtKB">
        <authorList>
            <consortium name="WormBaseParasite"/>
        </authorList>
    </citation>
    <scope>IDENTIFICATION</scope>
</reference>
<keyword evidence="1" id="KW-1185">Reference proteome</keyword>